<dbReference type="EMBL" id="JALJEJ010000015">
    <property type="protein sequence ID" value="MCJ8211998.1"/>
    <property type="molecule type" value="Genomic_DNA"/>
</dbReference>
<feature type="domain" description="SusD-like N-terminal" evidence="7">
    <location>
        <begin position="66"/>
        <end position="240"/>
    </location>
</feature>
<dbReference type="PROSITE" id="PS51257">
    <property type="entry name" value="PROKAR_LIPOPROTEIN"/>
    <property type="match status" value="1"/>
</dbReference>
<keyword evidence="5" id="KW-0998">Cell outer membrane</keyword>
<organism evidence="8 9">
    <name type="scientific">Mucilaginibacter straminoryzae</name>
    <dbReference type="NCBI Taxonomy" id="2932774"/>
    <lineage>
        <taxon>Bacteria</taxon>
        <taxon>Pseudomonadati</taxon>
        <taxon>Bacteroidota</taxon>
        <taxon>Sphingobacteriia</taxon>
        <taxon>Sphingobacteriales</taxon>
        <taxon>Sphingobacteriaceae</taxon>
        <taxon>Mucilaginibacter</taxon>
    </lineage>
</organism>
<gene>
    <name evidence="8" type="ORF">MUY27_19935</name>
</gene>
<name>A0A9X2BF06_9SPHI</name>
<dbReference type="GO" id="GO:0009279">
    <property type="term" value="C:cell outer membrane"/>
    <property type="evidence" value="ECO:0007669"/>
    <property type="project" value="UniProtKB-SubCell"/>
</dbReference>
<evidence type="ECO:0000256" key="5">
    <source>
        <dbReference type="ARBA" id="ARBA00023237"/>
    </source>
</evidence>
<dbReference type="InterPro" id="IPR011990">
    <property type="entry name" value="TPR-like_helical_dom_sf"/>
</dbReference>
<evidence type="ECO:0000313" key="9">
    <source>
        <dbReference type="Proteomes" id="UP001139450"/>
    </source>
</evidence>
<dbReference type="InterPro" id="IPR033985">
    <property type="entry name" value="SusD-like_N"/>
</dbReference>
<dbReference type="AlphaFoldDB" id="A0A9X2BF06"/>
<evidence type="ECO:0000256" key="3">
    <source>
        <dbReference type="ARBA" id="ARBA00022729"/>
    </source>
</evidence>
<dbReference type="CDD" id="cd08977">
    <property type="entry name" value="SusD"/>
    <property type="match status" value="1"/>
</dbReference>
<evidence type="ECO:0000256" key="1">
    <source>
        <dbReference type="ARBA" id="ARBA00004442"/>
    </source>
</evidence>
<dbReference type="Pfam" id="PF14322">
    <property type="entry name" value="SusD-like_3"/>
    <property type="match status" value="1"/>
</dbReference>
<keyword evidence="3" id="KW-0732">Signal</keyword>
<evidence type="ECO:0000256" key="4">
    <source>
        <dbReference type="ARBA" id="ARBA00023136"/>
    </source>
</evidence>
<dbReference type="InterPro" id="IPR012944">
    <property type="entry name" value="SusD_RagB_dom"/>
</dbReference>
<dbReference type="Gene3D" id="1.25.40.390">
    <property type="match status" value="1"/>
</dbReference>
<evidence type="ECO:0000259" key="7">
    <source>
        <dbReference type="Pfam" id="PF14322"/>
    </source>
</evidence>
<protein>
    <submittedName>
        <fullName evidence="8">RagB/SusD family nutrient uptake outer membrane protein</fullName>
    </submittedName>
</protein>
<sequence length="481" mass="52383">MKKKFIYIIGMALLSSYSCKKQLLYPDNQTQVSNQGGAPFSTSSRIQAQVYGLYNGLKNGQLFGGRYQIYNDVKAENWINQTTNSVTAYQTWTETVSSTSSEVLNLWSQAYFVINNCNLFIEGMNSTGSAVVGASLAANYISEAKFVRATAYFALLNFYCQPYVVSNGNTPGLPLRLKGNSAYDNYDLAPSTVAQVYAQIISDLDAAEAGLPASYGTDAVSNTTRAHKNTAIAYKVRVYLAMQQYAKVITEASKIVSGTTSFSAPTGVANALQANVANVYKSPYTTTESIFSMPFTTTEAVGSQNALANYFGGLGASEFYLNPNGVIADANWKSTDARRTLITTKSGKSYSLKWPGGSPYLDYANVMRYPEVLLSYAEAIARSTNTVDPKAVALLNAVRQRSDPSTTYTTASFATVSALTDAILQERNIEFLGEGLRWLDLWRLNLPIPAKNSVAAVAPSSSNYIWPMSGNEQQYNKLIGR</sequence>
<accession>A0A9X2BF06</accession>
<proteinExistence type="inferred from homology"/>
<comment type="subcellular location">
    <subcellularLocation>
        <location evidence="1">Cell outer membrane</location>
    </subcellularLocation>
</comment>
<keyword evidence="9" id="KW-1185">Reference proteome</keyword>
<dbReference type="SUPFAM" id="SSF48452">
    <property type="entry name" value="TPR-like"/>
    <property type="match status" value="1"/>
</dbReference>
<evidence type="ECO:0000259" key="6">
    <source>
        <dbReference type="Pfam" id="PF07980"/>
    </source>
</evidence>
<comment type="caution">
    <text evidence="8">The sequence shown here is derived from an EMBL/GenBank/DDBJ whole genome shotgun (WGS) entry which is preliminary data.</text>
</comment>
<keyword evidence="4" id="KW-0472">Membrane</keyword>
<dbReference type="Proteomes" id="UP001139450">
    <property type="component" value="Unassembled WGS sequence"/>
</dbReference>
<reference evidence="8" key="1">
    <citation type="submission" date="2022-04" db="EMBL/GenBank/DDBJ databases">
        <title>Mucilaginibacter sp. RS28 isolated from freshwater.</title>
        <authorList>
            <person name="Ko S.-R."/>
        </authorList>
    </citation>
    <scope>NUCLEOTIDE SEQUENCE</scope>
    <source>
        <strain evidence="8">RS28</strain>
    </source>
</reference>
<comment type="similarity">
    <text evidence="2">Belongs to the SusD family.</text>
</comment>
<dbReference type="Pfam" id="PF07980">
    <property type="entry name" value="SusD_RagB"/>
    <property type="match status" value="1"/>
</dbReference>
<evidence type="ECO:0000313" key="8">
    <source>
        <dbReference type="EMBL" id="MCJ8211998.1"/>
    </source>
</evidence>
<feature type="domain" description="RagB/SusD" evidence="6">
    <location>
        <begin position="365"/>
        <end position="451"/>
    </location>
</feature>
<dbReference type="RefSeq" id="WP_245133151.1">
    <property type="nucleotide sequence ID" value="NZ_JALJEJ010000015.1"/>
</dbReference>
<evidence type="ECO:0000256" key="2">
    <source>
        <dbReference type="ARBA" id="ARBA00006275"/>
    </source>
</evidence>